<keyword evidence="2" id="KW-0479">Metal-binding</keyword>
<protein>
    <recommendedName>
        <fullName evidence="12">C2H2-type domain-containing protein</fullName>
    </recommendedName>
</protein>
<keyword evidence="4 10" id="KW-0863">Zinc-finger</keyword>
<organism evidence="13 14">
    <name type="scientific">Puccinia graminis f. sp. tritici (strain CRL 75-36-700-3 / race SCCL)</name>
    <name type="common">Black stem rust fungus</name>
    <dbReference type="NCBI Taxonomy" id="418459"/>
    <lineage>
        <taxon>Eukaryota</taxon>
        <taxon>Fungi</taxon>
        <taxon>Dikarya</taxon>
        <taxon>Basidiomycota</taxon>
        <taxon>Pucciniomycotina</taxon>
        <taxon>Pucciniomycetes</taxon>
        <taxon>Pucciniales</taxon>
        <taxon>Pucciniaceae</taxon>
        <taxon>Puccinia</taxon>
    </lineage>
</organism>
<dbReference type="InterPro" id="IPR013087">
    <property type="entry name" value="Znf_C2H2_type"/>
</dbReference>
<keyword evidence="9" id="KW-0539">Nucleus</keyword>
<evidence type="ECO:0000256" key="4">
    <source>
        <dbReference type="ARBA" id="ARBA00022771"/>
    </source>
</evidence>
<keyword evidence="8" id="KW-0804">Transcription</keyword>
<evidence type="ECO:0000256" key="2">
    <source>
        <dbReference type="ARBA" id="ARBA00022723"/>
    </source>
</evidence>
<accession>E3KE86</accession>
<dbReference type="GeneID" id="10530002"/>
<evidence type="ECO:0000256" key="6">
    <source>
        <dbReference type="ARBA" id="ARBA00023015"/>
    </source>
</evidence>
<evidence type="ECO:0000256" key="8">
    <source>
        <dbReference type="ARBA" id="ARBA00023163"/>
    </source>
</evidence>
<reference evidence="14" key="2">
    <citation type="journal article" date="2011" name="Proc. Natl. Acad. Sci. U.S.A.">
        <title>Obligate biotrophy features unraveled by the genomic analysis of rust fungi.</title>
        <authorList>
            <person name="Duplessis S."/>
            <person name="Cuomo C.A."/>
            <person name="Lin Y.-C."/>
            <person name="Aerts A."/>
            <person name="Tisserant E."/>
            <person name="Veneault-Fourrey C."/>
            <person name="Joly D.L."/>
            <person name="Hacquard S."/>
            <person name="Amselem J."/>
            <person name="Cantarel B.L."/>
            <person name="Chiu R."/>
            <person name="Coutinho P.M."/>
            <person name="Feau N."/>
            <person name="Field M."/>
            <person name="Frey P."/>
            <person name="Gelhaye E."/>
            <person name="Goldberg J."/>
            <person name="Grabherr M.G."/>
            <person name="Kodira C.D."/>
            <person name="Kohler A."/>
            <person name="Kuees U."/>
            <person name="Lindquist E.A."/>
            <person name="Lucas S.M."/>
            <person name="Mago R."/>
            <person name="Mauceli E."/>
            <person name="Morin E."/>
            <person name="Murat C."/>
            <person name="Pangilinan J.L."/>
            <person name="Park R."/>
            <person name="Pearson M."/>
            <person name="Quesneville H."/>
            <person name="Rouhier N."/>
            <person name="Sakthikumar S."/>
            <person name="Salamov A.A."/>
            <person name="Schmutz J."/>
            <person name="Selles B."/>
            <person name="Shapiro H."/>
            <person name="Tanguay P."/>
            <person name="Tuskan G.A."/>
            <person name="Henrissat B."/>
            <person name="Van de Peer Y."/>
            <person name="Rouze P."/>
            <person name="Ellis J.G."/>
            <person name="Dodds P.N."/>
            <person name="Schein J.E."/>
            <person name="Zhong S."/>
            <person name="Hamelin R.C."/>
            <person name="Grigoriev I.V."/>
            <person name="Szabo L.J."/>
            <person name="Martin F."/>
        </authorList>
    </citation>
    <scope>NUCLEOTIDE SEQUENCE [LARGE SCALE GENOMIC DNA]</scope>
    <source>
        <strain evidence="14">CRL 75-36-700-3 / race SCCL</strain>
    </source>
</reference>
<evidence type="ECO:0000256" key="9">
    <source>
        <dbReference type="ARBA" id="ARBA00023242"/>
    </source>
</evidence>
<evidence type="ECO:0000256" key="10">
    <source>
        <dbReference type="PROSITE-ProRule" id="PRU00042"/>
    </source>
</evidence>
<evidence type="ECO:0000256" key="3">
    <source>
        <dbReference type="ARBA" id="ARBA00022737"/>
    </source>
</evidence>
<dbReference type="GO" id="GO:0008270">
    <property type="term" value="F:zinc ion binding"/>
    <property type="evidence" value="ECO:0007669"/>
    <property type="project" value="UniProtKB-KW"/>
</dbReference>
<evidence type="ECO:0000256" key="7">
    <source>
        <dbReference type="ARBA" id="ARBA00023125"/>
    </source>
</evidence>
<dbReference type="Proteomes" id="UP000008783">
    <property type="component" value="Unassembled WGS sequence"/>
</dbReference>
<feature type="domain" description="C2H2-type" evidence="12">
    <location>
        <begin position="358"/>
        <end position="388"/>
    </location>
</feature>
<gene>
    <name evidence="13" type="ORF">PGTG_08815</name>
</gene>
<name>E3KE86_PUCGT</name>
<dbReference type="HOGENOM" id="CLU_315488_0_0_1"/>
<dbReference type="VEuPathDB" id="FungiDB:PGTG_08815"/>
<dbReference type="OrthoDB" id="199930at2759"/>
<feature type="compositionally biased region" description="Basic and acidic residues" evidence="11">
    <location>
        <begin position="376"/>
        <end position="386"/>
    </location>
</feature>
<keyword evidence="14" id="KW-1185">Reference proteome</keyword>
<keyword evidence="5" id="KW-0862">Zinc</keyword>
<feature type="region of interest" description="Disordered" evidence="11">
    <location>
        <begin position="376"/>
        <end position="400"/>
    </location>
</feature>
<dbReference type="EMBL" id="DS178283">
    <property type="protein sequence ID" value="EFP82619.2"/>
    <property type="molecule type" value="Genomic_DNA"/>
</dbReference>
<dbReference type="GO" id="GO:0003677">
    <property type="term" value="F:DNA binding"/>
    <property type="evidence" value="ECO:0007669"/>
    <property type="project" value="UniProtKB-KW"/>
</dbReference>
<dbReference type="PROSITE" id="PS50157">
    <property type="entry name" value="ZINC_FINGER_C2H2_2"/>
    <property type="match status" value="1"/>
</dbReference>
<keyword evidence="3" id="KW-0677">Repeat</keyword>
<proteinExistence type="predicted"/>
<dbReference type="RefSeq" id="XP_003327038.2">
    <property type="nucleotide sequence ID" value="XM_003326990.2"/>
</dbReference>
<evidence type="ECO:0000313" key="14">
    <source>
        <dbReference type="Proteomes" id="UP000008783"/>
    </source>
</evidence>
<dbReference type="InParanoid" id="E3KE86"/>
<keyword evidence="7" id="KW-0238">DNA-binding</keyword>
<evidence type="ECO:0000313" key="13">
    <source>
        <dbReference type="EMBL" id="EFP82619.2"/>
    </source>
</evidence>
<dbReference type="PROSITE" id="PS00028">
    <property type="entry name" value="ZINC_FINGER_C2H2_1"/>
    <property type="match status" value="1"/>
</dbReference>
<dbReference type="PANTHER" id="PTHR24383">
    <property type="entry name" value="ZINC FINGER PROTEIN"/>
    <property type="match status" value="1"/>
</dbReference>
<dbReference type="AlphaFoldDB" id="E3KE86"/>
<sequence>MTVSRHNTNPSLNTIATSDISFATGEENFPSGLPIADQMTSPSNPDPPTHPISRAIADFKELMSGEDPSLVDFAVTRCFPSFFPSTSLPQDANNLVLTSPTTTPIAVGSAADMPLGFLGSGDTNVPPFMPSLDFGSNTFNFPVPSNFIPPQTFQNDSSDTTLNGPLLSGAIFDETLYSFPSYQTGMPLSPFSLPNFPEVDKTKPSRRAFGQSELASVPVAGPSSRPYIAPPMGLNFNFNQSVTNNSILDGWQPDVTLTDRFLGSELSNAPVAGPSSQPYTPPTMGVSYNFGDSVPNSIPYGQQVDQLGTESASEEIQNISKQKGKKRVYESSSKEYYSYRKFNVDRHEQPAPNPEDKFRCTKNGCNSSFTRKADWKTHDRKFHEGSPSRPRARRQKASDKKYPCKYANQGCKKTYKSLNDWGYYNHLMKDHHEVVILTGPVRREMVSTSSEEHTPAPEKYGVIPGTLRLFLMTKMQLVDIMMTAFLGNKNPSNSVIEGLALLSEEESAREILRKRSEEFFQTTQSLSQTNRAQENLTSAQSMASGLATIILNLKPLVIPYELRFDNGRRRRVQASTYHTPRYLPGEYIDDERAARNLLDWLRSILKRNPDLIQTVAWFPMTDERSSQLKQITNYTTRPKSYQTWLNMTTAQNLNSNPGVAQQADTPSNEPNLSDLELHPHELEAIQVLVKLINNGTTYWSSPDMDLALSMIKPLAVLFLHPPADEFQDFLALECLSYLSGSEDETAEILRWSQILDQLDEIIESEPSEQAVELMLLYDPAFRKRFAPPEDSTQTDTTYMTRLENLITLIKEEDGDVHCAAANALWRLTASSPEVRNVILSDPSLTETLLKSFREWAGEERDAAGFYSSTSGSMIGGMELGEFKDCSSLQEDVTELSNWIVDNWKSRTKFRHYNLNGRESADYDDYC</sequence>
<dbReference type="SUPFAM" id="SSF48371">
    <property type="entry name" value="ARM repeat"/>
    <property type="match status" value="1"/>
</dbReference>
<evidence type="ECO:0000256" key="5">
    <source>
        <dbReference type="ARBA" id="ARBA00022833"/>
    </source>
</evidence>
<dbReference type="GO" id="GO:0005634">
    <property type="term" value="C:nucleus"/>
    <property type="evidence" value="ECO:0007669"/>
    <property type="project" value="UniProtKB-SubCell"/>
</dbReference>
<evidence type="ECO:0000256" key="1">
    <source>
        <dbReference type="ARBA" id="ARBA00004123"/>
    </source>
</evidence>
<reference key="1">
    <citation type="submission" date="2007-01" db="EMBL/GenBank/DDBJ databases">
        <title>The Genome Sequence of Puccinia graminis f. sp. tritici Strain CRL 75-36-700-3.</title>
        <authorList>
            <consortium name="The Broad Institute Genome Sequencing Platform"/>
            <person name="Birren B."/>
            <person name="Lander E."/>
            <person name="Galagan J."/>
            <person name="Nusbaum C."/>
            <person name="Devon K."/>
            <person name="Cuomo C."/>
            <person name="Jaffe D."/>
            <person name="Butler J."/>
            <person name="Alvarez P."/>
            <person name="Gnerre S."/>
            <person name="Grabherr M."/>
            <person name="Mauceli E."/>
            <person name="Brockman W."/>
            <person name="Young S."/>
            <person name="LaButti K."/>
            <person name="Sykes S."/>
            <person name="DeCaprio D."/>
            <person name="Crawford M."/>
            <person name="Koehrsen M."/>
            <person name="Engels R."/>
            <person name="Montgomery P."/>
            <person name="Pearson M."/>
            <person name="Howarth C."/>
            <person name="Larson L."/>
            <person name="White J."/>
            <person name="Zeng Q."/>
            <person name="Kodira C."/>
            <person name="Yandava C."/>
            <person name="Alvarado L."/>
            <person name="O'Leary S."/>
            <person name="Szabo L."/>
            <person name="Dean R."/>
            <person name="Schein J."/>
        </authorList>
    </citation>
    <scope>NUCLEOTIDE SEQUENCE</scope>
    <source>
        <strain>CRL 75-36-700-3</strain>
    </source>
</reference>
<comment type="subcellular location">
    <subcellularLocation>
        <location evidence="1">Nucleus</location>
    </subcellularLocation>
</comment>
<dbReference type="Gene3D" id="1.25.10.10">
    <property type="entry name" value="Leucine-rich Repeat Variant"/>
    <property type="match status" value="1"/>
</dbReference>
<dbReference type="STRING" id="418459.E3KE86"/>
<dbReference type="PANTHER" id="PTHR24383:SF20">
    <property type="entry name" value="C2H2-TYPE DOMAIN-CONTAINING PROTEIN"/>
    <property type="match status" value="1"/>
</dbReference>
<dbReference type="InterPro" id="IPR011989">
    <property type="entry name" value="ARM-like"/>
</dbReference>
<dbReference type="KEGG" id="pgr:PGTG_08815"/>
<feature type="region of interest" description="Disordered" evidence="11">
    <location>
        <begin position="31"/>
        <end position="50"/>
    </location>
</feature>
<keyword evidence="6" id="KW-0805">Transcription regulation</keyword>
<evidence type="ECO:0000259" key="12">
    <source>
        <dbReference type="PROSITE" id="PS50157"/>
    </source>
</evidence>
<dbReference type="InterPro" id="IPR016024">
    <property type="entry name" value="ARM-type_fold"/>
</dbReference>
<evidence type="ECO:0000256" key="11">
    <source>
        <dbReference type="SAM" id="MobiDB-lite"/>
    </source>
</evidence>